<evidence type="ECO:0000313" key="3">
    <source>
        <dbReference type="Proteomes" id="UP000318995"/>
    </source>
</evidence>
<name>A0A5C5WCG5_9BACT</name>
<keyword evidence="1" id="KW-0732">Signal</keyword>
<protein>
    <recommendedName>
        <fullName evidence="4">PEP-CTERM protein-sorting domain-containing protein</fullName>
    </recommendedName>
</protein>
<accession>A0A5C5WCG5</accession>
<dbReference type="Proteomes" id="UP000318995">
    <property type="component" value="Unassembled WGS sequence"/>
</dbReference>
<organism evidence="2 3">
    <name type="scientific">Botrimarina hoheduenensis</name>
    <dbReference type="NCBI Taxonomy" id="2528000"/>
    <lineage>
        <taxon>Bacteria</taxon>
        <taxon>Pseudomonadati</taxon>
        <taxon>Planctomycetota</taxon>
        <taxon>Planctomycetia</taxon>
        <taxon>Pirellulales</taxon>
        <taxon>Lacipirellulaceae</taxon>
        <taxon>Botrimarina</taxon>
    </lineage>
</organism>
<gene>
    <name evidence="2" type="ORF">Pla111_13510</name>
</gene>
<dbReference type="AlphaFoldDB" id="A0A5C5WCG5"/>
<feature type="chain" id="PRO_5022892854" description="PEP-CTERM protein-sorting domain-containing protein" evidence="1">
    <location>
        <begin position="29"/>
        <end position="330"/>
    </location>
</feature>
<reference evidence="2 3" key="1">
    <citation type="submission" date="2019-02" db="EMBL/GenBank/DDBJ databases">
        <title>Deep-cultivation of Planctomycetes and their phenomic and genomic characterization uncovers novel biology.</title>
        <authorList>
            <person name="Wiegand S."/>
            <person name="Jogler M."/>
            <person name="Boedeker C."/>
            <person name="Pinto D."/>
            <person name="Vollmers J."/>
            <person name="Rivas-Marin E."/>
            <person name="Kohn T."/>
            <person name="Peeters S.H."/>
            <person name="Heuer A."/>
            <person name="Rast P."/>
            <person name="Oberbeckmann S."/>
            <person name="Bunk B."/>
            <person name="Jeske O."/>
            <person name="Meyerdierks A."/>
            <person name="Storesund J.E."/>
            <person name="Kallscheuer N."/>
            <person name="Luecker S."/>
            <person name="Lage O.M."/>
            <person name="Pohl T."/>
            <person name="Merkel B.J."/>
            <person name="Hornburger P."/>
            <person name="Mueller R.-W."/>
            <person name="Bruemmer F."/>
            <person name="Labrenz M."/>
            <person name="Spormann A.M."/>
            <person name="Op Den Camp H."/>
            <person name="Overmann J."/>
            <person name="Amann R."/>
            <person name="Jetten M.S.M."/>
            <person name="Mascher T."/>
            <person name="Medema M.H."/>
            <person name="Devos D.P."/>
            <person name="Kaster A.-K."/>
            <person name="Ovreas L."/>
            <person name="Rohde M."/>
            <person name="Galperin M.Y."/>
            <person name="Jogler C."/>
        </authorList>
    </citation>
    <scope>NUCLEOTIDE SEQUENCE [LARGE SCALE GENOMIC DNA]</scope>
    <source>
        <strain evidence="2 3">Pla111</strain>
    </source>
</reference>
<evidence type="ECO:0008006" key="4">
    <source>
        <dbReference type="Google" id="ProtNLM"/>
    </source>
</evidence>
<dbReference type="EMBL" id="SJPH01000002">
    <property type="protein sequence ID" value="TWT47731.1"/>
    <property type="molecule type" value="Genomic_DNA"/>
</dbReference>
<evidence type="ECO:0000256" key="1">
    <source>
        <dbReference type="SAM" id="SignalP"/>
    </source>
</evidence>
<dbReference type="OrthoDB" id="267383at2"/>
<keyword evidence="3" id="KW-1185">Reference proteome</keyword>
<feature type="signal peptide" evidence="1">
    <location>
        <begin position="1"/>
        <end position="28"/>
    </location>
</feature>
<proteinExistence type="predicted"/>
<evidence type="ECO:0000313" key="2">
    <source>
        <dbReference type="EMBL" id="TWT47731.1"/>
    </source>
</evidence>
<sequence precursor="true">MNADLRSRCALRVLFLVGLVGGASHANAHLNSFTPADGYAPQYGSITGDVTYYNAGQYGANSGGGSGPTFLLPDSGLWELTSPVGGYFASAVNRLSYTATAPAYAPTDPNGVGAYAVGGHFGGRTDAYNLALRNDTPLGTGAMEYDYNLDSYDFGGVTPASVTSGTVDVSFYFCPNPGDTPTPDKSGDKFTMSFKDSANNIGLQWGYARDNSVYWRDSPSNPWNATAFIADQNNWDGVRVSIDLTADTFSLDYFDLSANTWTPLAPAGTALGTALNDLTVLGWRLEDGLNAGPLLGKNFFDDFGFSVPIPEPSCALLMLLSAATLLYKRR</sequence>
<comment type="caution">
    <text evidence="2">The sequence shown here is derived from an EMBL/GenBank/DDBJ whole genome shotgun (WGS) entry which is preliminary data.</text>
</comment>